<accession>A0ABU7MYE7</accession>
<evidence type="ECO:0000313" key="3">
    <source>
        <dbReference type="EMBL" id="MEE4025368.1"/>
    </source>
</evidence>
<reference evidence="3 4" key="1">
    <citation type="submission" date="2024-01" db="EMBL/GenBank/DDBJ databases">
        <title>Draft genome sequence of Gordonia sp. PKS22-38.</title>
        <authorList>
            <person name="Suphannarot A."/>
            <person name="Mingma R."/>
        </authorList>
    </citation>
    <scope>NUCLEOTIDE SEQUENCE [LARGE SCALE GENOMIC DNA]</scope>
    <source>
        <strain evidence="3 4">PKS22-38</strain>
    </source>
</reference>
<feature type="chain" id="PRO_5045137236" evidence="2">
    <location>
        <begin position="22"/>
        <end position="188"/>
    </location>
</feature>
<sequence length="188" mass="19927">MKLLPTAILATLMTLLLSACGDDSSNDAAESTTTAVSGETSNWADAPVESPTDLTSEQICEVLAPEDVAPLAEGEITEPPTPTIERGLPGCKWPVREGYGWLEISVSKPFDVDILLDTTVSGEYPIGDGTMYRHTQEDISLCRSSVQTPETPDGYLLKVAVAGSPSDTTNACEAAIPQTEKVLQALGW</sequence>
<evidence type="ECO:0000256" key="1">
    <source>
        <dbReference type="SAM" id="MobiDB-lite"/>
    </source>
</evidence>
<organism evidence="3 4">
    <name type="scientific">Gordonia prachuapensis</name>
    <dbReference type="NCBI Taxonomy" id="3115651"/>
    <lineage>
        <taxon>Bacteria</taxon>
        <taxon>Bacillati</taxon>
        <taxon>Actinomycetota</taxon>
        <taxon>Actinomycetes</taxon>
        <taxon>Mycobacteriales</taxon>
        <taxon>Gordoniaceae</taxon>
        <taxon>Gordonia</taxon>
    </lineage>
</organism>
<dbReference type="EMBL" id="JAZDUE010000019">
    <property type="protein sequence ID" value="MEE4025368.1"/>
    <property type="molecule type" value="Genomic_DNA"/>
</dbReference>
<feature type="signal peptide" evidence="2">
    <location>
        <begin position="1"/>
        <end position="21"/>
    </location>
</feature>
<dbReference type="PROSITE" id="PS51257">
    <property type="entry name" value="PROKAR_LIPOPROTEIN"/>
    <property type="match status" value="1"/>
</dbReference>
<dbReference type="InterPro" id="IPR024520">
    <property type="entry name" value="DUF3558"/>
</dbReference>
<dbReference type="Pfam" id="PF12079">
    <property type="entry name" value="DUF3558"/>
    <property type="match status" value="1"/>
</dbReference>
<protein>
    <submittedName>
        <fullName evidence="3">DUF3558 family protein</fullName>
    </submittedName>
</protein>
<keyword evidence="4" id="KW-1185">Reference proteome</keyword>
<feature type="region of interest" description="Disordered" evidence="1">
    <location>
        <begin position="23"/>
        <end position="51"/>
    </location>
</feature>
<keyword evidence="2" id="KW-0732">Signal</keyword>
<comment type="caution">
    <text evidence="3">The sequence shown here is derived from an EMBL/GenBank/DDBJ whole genome shotgun (WGS) entry which is preliminary data.</text>
</comment>
<evidence type="ECO:0000256" key="2">
    <source>
        <dbReference type="SAM" id="SignalP"/>
    </source>
</evidence>
<evidence type="ECO:0000313" key="4">
    <source>
        <dbReference type="Proteomes" id="UP001335729"/>
    </source>
</evidence>
<name>A0ABU7MYE7_9ACTN</name>
<feature type="compositionally biased region" description="Polar residues" evidence="1">
    <location>
        <begin position="26"/>
        <end position="43"/>
    </location>
</feature>
<proteinExistence type="predicted"/>
<gene>
    <name evidence="3" type="ORF">V1Y59_19945</name>
</gene>
<dbReference type="Proteomes" id="UP001335729">
    <property type="component" value="Unassembled WGS sequence"/>
</dbReference>